<reference evidence="1 2" key="1">
    <citation type="journal article" date="2013" name="PLoS ONE">
        <title>Comparative Genomic Characterization of Three Streptococcus parauberis Strains in Fish Pathogen, as Assessed by Wide-Genome Analyses.</title>
        <authorList>
            <person name="Nho S.W."/>
            <person name="Hikima J."/>
            <person name="Park S.B."/>
            <person name="Jang H.B."/>
            <person name="Cha I.S."/>
            <person name="Yasuike M."/>
            <person name="Nakamura Y."/>
            <person name="Fujiwara A."/>
            <person name="Sano M."/>
            <person name="Kanai K."/>
            <person name="Kondo H."/>
            <person name="Hirono I."/>
            <person name="Takeyama H."/>
            <person name="Aoki T."/>
            <person name="Jung T.S."/>
        </authorList>
    </citation>
    <scope>NUCLEOTIDE SEQUENCE [LARGE SCALE GENOMIC DNA]</scope>
    <source>
        <strain evidence="1 2">KRS-02083</strain>
    </source>
</reference>
<evidence type="ECO:0000313" key="2">
    <source>
        <dbReference type="Proteomes" id="UP000011769"/>
    </source>
</evidence>
<protein>
    <submittedName>
        <fullName evidence="1">Uncharacterized protein</fullName>
    </submittedName>
</protein>
<dbReference type="EMBL" id="ALYM01000001">
    <property type="protein sequence ID" value="EMG26279.1"/>
    <property type="molecule type" value="Genomic_DNA"/>
</dbReference>
<sequence>MKETLVSFFGISEEHAEKIMLLDKDSRNKKIAELREFRKQSKIIF</sequence>
<evidence type="ECO:0000313" key="1">
    <source>
        <dbReference type="EMBL" id="EMG26279.1"/>
    </source>
</evidence>
<dbReference type="Proteomes" id="UP000011769">
    <property type="component" value="Unassembled WGS sequence"/>
</dbReference>
<comment type="caution">
    <text evidence="1">The sequence shown here is derived from an EMBL/GenBank/DDBJ whole genome shotgun (WGS) entry which is preliminary data.</text>
</comment>
<accession>A0ABN0ITW8</accession>
<gene>
    <name evidence="1" type="ORF">SPJ1_0241</name>
</gene>
<keyword evidence="2" id="KW-1185">Reference proteome</keyword>
<proteinExistence type="predicted"/>
<name>A0ABN0ITW8_9STRE</name>
<organism evidence="1 2">
    <name type="scientific">Streptococcus parauberis KRS-02083</name>
    <dbReference type="NCBI Taxonomy" id="1207545"/>
    <lineage>
        <taxon>Bacteria</taxon>
        <taxon>Bacillati</taxon>
        <taxon>Bacillota</taxon>
        <taxon>Bacilli</taxon>
        <taxon>Lactobacillales</taxon>
        <taxon>Streptococcaceae</taxon>
        <taxon>Streptococcus</taxon>
    </lineage>
</organism>